<reference evidence="2 3" key="1">
    <citation type="journal article" date="2018" name="J. Allergy Clin. Immunol.">
        <title>High-quality assembly of Dermatophagoides pteronyssinus genome and transcriptome reveals a wide range of novel allergens.</title>
        <authorList>
            <person name="Liu X.Y."/>
            <person name="Yang K.Y."/>
            <person name="Wang M.Q."/>
            <person name="Kwok J.S."/>
            <person name="Zeng X."/>
            <person name="Yang Z."/>
            <person name="Xiao X.J."/>
            <person name="Lau C.P."/>
            <person name="Li Y."/>
            <person name="Huang Z.M."/>
            <person name="Ba J.G."/>
            <person name="Yim A.K."/>
            <person name="Ouyang C.Y."/>
            <person name="Ngai S.M."/>
            <person name="Chan T.F."/>
            <person name="Leung E.L."/>
            <person name="Liu L."/>
            <person name="Liu Z.G."/>
            <person name="Tsui S.K."/>
        </authorList>
    </citation>
    <scope>NUCLEOTIDE SEQUENCE [LARGE SCALE GENOMIC DNA]</scope>
    <source>
        <strain evidence="2">Derp</strain>
    </source>
</reference>
<feature type="non-terminal residue" evidence="2">
    <location>
        <position position="277"/>
    </location>
</feature>
<evidence type="ECO:0000313" key="2">
    <source>
        <dbReference type="EMBL" id="KAH9414456.1"/>
    </source>
</evidence>
<sequence>KLTSQESFVPLAKPAQTKIFALRYIDSQSLLVMIGTSTCCITFVYFTKTTNIPNGNISLEDIGRFVVVVDVDGIDVVDIVELIHSVVNLVIILFGGNLFVVVLIKGAIVINDPFPVVIIGILDVVVVVGGGNVVEVVLIVDGIDDDDNETCSDSGCNSSINVDIVVVVSEIKSFVDVVVVASLISNGIDVVIDVATISSIVDGNCCCGGGGVSCSGKEIKSNRIKIKRKQTVFSKSIQTSIGCGRSFDDDDDVIDSIFVKFVAAAAVDIEFVVVDSD</sequence>
<keyword evidence="1" id="KW-0812">Transmembrane</keyword>
<dbReference type="EMBL" id="NJHN03000108">
    <property type="protein sequence ID" value="KAH9414456.1"/>
    <property type="molecule type" value="Genomic_DNA"/>
</dbReference>
<organism evidence="2 3">
    <name type="scientific">Dermatophagoides pteronyssinus</name>
    <name type="common">European house dust mite</name>
    <dbReference type="NCBI Taxonomy" id="6956"/>
    <lineage>
        <taxon>Eukaryota</taxon>
        <taxon>Metazoa</taxon>
        <taxon>Ecdysozoa</taxon>
        <taxon>Arthropoda</taxon>
        <taxon>Chelicerata</taxon>
        <taxon>Arachnida</taxon>
        <taxon>Acari</taxon>
        <taxon>Acariformes</taxon>
        <taxon>Sarcoptiformes</taxon>
        <taxon>Astigmata</taxon>
        <taxon>Psoroptidia</taxon>
        <taxon>Analgoidea</taxon>
        <taxon>Pyroglyphidae</taxon>
        <taxon>Dermatophagoidinae</taxon>
        <taxon>Dermatophagoides</taxon>
    </lineage>
</organism>
<evidence type="ECO:0000313" key="3">
    <source>
        <dbReference type="Proteomes" id="UP000887458"/>
    </source>
</evidence>
<proteinExistence type="predicted"/>
<evidence type="ECO:0000256" key="1">
    <source>
        <dbReference type="SAM" id="Phobius"/>
    </source>
</evidence>
<gene>
    <name evidence="2" type="ORF">DERP_014600</name>
</gene>
<feature type="transmembrane region" description="Helical" evidence="1">
    <location>
        <begin position="29"/>
        <end position="46"/>
    </location>
</feature>
<name>A0ABQ8IVV6_DERPT</name>
<reference evidence="2 3" key="2">
    <citation type="journal article" date="2022" name="Mol. Biol. Evol.">
        <title>Comparative Genomics Reveals Insights into the Divergent Evolution of Astigmatic Mites and Household Pest Adaptations.</title>
        <authorList>
            <person name="Xiong Q."/>
            <person name="Wan A.T."/>
            <person name="Liu X."/>
            <person name="Fung C.S."/>
            <person name="Xiao X."/>
            <person name="Malainual N."/>
            <person name="Hou J."/>
            <person name="Wang L."/>
            <person name="Wang M."/>
            <person name="Yang K.Y."/>
            <person name="Cui Y."/>
            <person name="Leung E.L."/>
            <person name="Nong W."/>
            <person name="Shin S.K."/>
            <person name="Au S.W."/>
            <person name="Jeong K.Y."/>
            <person name="Chew F.T."/>
            <person name="Hui J.H."/>
            <person name="Leung T.F."/>
            <person name="Tungtrongchitr A."/>
            <person name="Zhong N."/>
            <person name="Liu Z."/>
            <person name="Tsui S.K."/>
        </authorList>
    </citation>
    <scope>NUCLEOTIDE SEQUENCE [LARGE SCALE GENOMIC DNA]</scope>
    <source>
        <strain evidence="2">Derp</strain>
    </source>
</reference>
<keyword evidence="3" id="KW-1185">Reference proteome</keyword>
<keyword evidence="1" id="KW-1133">Transmembrane helix</keyword>
<protein>
    <submittedName>
        <fullName evidence="2">Uncharacterized protein</fullName>
    </submittedName>
</protein>
<accession>A0ABQ8IVV6</accession>
<feature type="transmembrane region" description="Helical" evidence="1">
    <location>
        <begin position="82"/>
        <end position="104"/>
    </location>
</feature>
<feature type="transmembrane region" description="Helical" evidence="1">
    <location>
        <begin position="116"/>
        <end position="140"/>
    </location>
</feature>
<keyword evidence="1" id="KW-0472">Membrane</keyword>
<dbReference type="Proteomes" id="UP000887458">
    <property type="component" value="Unassembled WGS sequence"/>
</dbReference>
<comment type="caution">
    <text evidence="2">The sequence shown here is derived from an EMBL/GenBank/DDBJ whole genome shotgun (WGS) entry which is preliminary data.</text>
</comment>
<feature type="non-terminal residue" evidence="2">
    <location>
        <position position="1"/>
    </location>
</feature>